<sequence length="141" mass="15370">MEQRVSLITLGVRDLPRAVAFYEALGWQKVESPDGIAVFDLIGQSLGLYPLEKLAEDMGVSPERLGTGAATLACNTREKDEVAQVIAAARAAGAEVLREAGEVFWGGVVGYFADPEGHVWEVAWNPFSPLSERGEFRWNGY</sequence>
<keyword evidence="3" id="KW-1185">Reference proteome</keyword>
<dbReference type="EMBL" id="VINQ01000001">
    <property type="protein sequence ID" value="KAA0920700.1"/>
    <property type="molecule type" value="Genomic_DNA"/>
</dbReference>
<feature type="domain" description="VOC" evidence="1">
    <location>
        <begin position="4"/>
        <end position="125"/>
    </location>
</feature>
<dbReference type="InterPro" id="IPR029068">
    <property type="entry name" value="Glyas_Bleomycin-R_OHBP_Dase"/>
</dbReference>
<dbReference type="PANTHER" id="PTHR36503">
    <property type="entry name" value="BLR2520 PROTEIN"/>
    <property type="match status" value="1"/>
</dbReference>
<dbReference type="InterPro" id="IPR037523">
    <property type="entry name" value="VOC_core"/>
</dbReference>
<evidence type="ECO:0000313" key="2">
    <source>
        <dbReference type="EMBL" id="KAA0920700.1"/>
    </source>
</evidence>
<dbReference type="SUPFAM" id="SSF54593">
    <property type="entry name" value="Glyoxalase/Bleomycin resistance protein/Dihydroxybiphenyl dioxygenase"/>
    <property type="match status" value="1"/>
</dbReference>
<dbReference type="RefSeq" id="WP_111362269.1">
    <property type="nucleotide sequence ID" value="NZ_JASHJG010000082.1"/>
</dbReference>
<reference evidence="2 3" key="1">
    <citation type="submission" date="2019-07" db="EMBL/GenBank/DDBJ databases">
        <title>Aquicoccus porphyridii gen. nov., sp. nov., isolated from a small marine red alga, Porphyridium marinum.</title>
        <authorList>
            <person name="Liu L."/>
        </authorList>
    </citation>
    <scope>NUCLEOTIDE SEQUENCE [LARGE SCALE GENOMIC DNA]</scope>
    <source>
        <strain evidence="2 3">L1 8-17</strain>
    </source>
</reference>
<accession>A0A5A9ZU26</accession>
<dbReference type="InterPro" id="IPR004360">
    <property type="entry name" value="Glyas_Fos-R_dOase_dom"/>
</dbReference>
<protein>
    <submittedName>
        <fullName evidence="2">VOC family protein</fullName>
    </submittedName>
</protein>
<dbReference type="PROSITE" id="PS51819">
    <property type="entry name" value="VOC"/>
    <property type="match status" value="1"/>
</dbReference>
<evidence type="ECO:0000313" key="3">
    <source>
        <dbReference type="Proteomes" id="UP000325291"/>
    </source>
</evidence>
<comment type="caution">
    <text evidence="2">The sequence shown here is derived from an EMBL/GenBank/DDBJ whole genome shotgun (WGS) entry which is preliminary data.</text>
</comment>
<organism evidence="2 3">
    <name type="scientific">Aquicoccus porphyridii</name>
    <dbReference type="NCBI Taxonomy" id="1852029"/>
    <lineage>
        <taxon>Bacteria</taxon>
        <taxon>Pseudomonadati</taxon>
        <taxon>Pseudomonadota</taxon>
        <taxon>Alphaproteobacteria</taxon>
        <taxon>Rhodobacterales</taxon>
        <taxon>Paracoccaceae</taxon>
        <taxon>Aquicoccus</taxon>
    </lineage>
</organism>
<dbReference type="Proteomes" id="UP000325291">
    <property type="component" value="Unassembled WGS sequence"/>
</dbReference>
<dbReference type="Gene3D" id="3.10.180.10">
    <property type="entry name" value="2,3-Dihydroxybiphenyl 1,2-Dioxygenase, domain 1"/>
    <property type="match status" value="1"/>
</dbReference>
<dbReference type="CDD" id="cd07251">
    <property type="entry name" value="VOC_like"/>
    <property type="match status" value="1"/>
</dbReference>
<name>A0A5A9ZU26_9RHOB</name>
<dbReference type="Pfam" id="PF00903">
    <property type="entry name" value="Glyoxalase"/>
    <property type="match status" value="1"/>
</dbReference>
<proteinExistence type="predicted"/>
<dbReference type="AlphaFoldDB" id="A0A5A9ZU26"/>
<evidence type="ECO:0000259" key="1">
    <source>
        <dbReference type="PROSITE" id="PS51819"/>
    </source>
</evidence>
<dbReference type="PANTHER" id="PTHR36503:SF1">
    <property type="entry name" value="BLR2520 PROTEIN"/>
    <property type="match status" value="1"/>
</dbReference>
<gene>
    <name evidence="2" type="ORF">FLO80_00530</name>
</gene>